<dbReference type="EMBL" id="AP022563">
    <property type="protein sequence ID" value="BBX18695.1"/>
    <property type="molecule type" value="Genomic_DNA"/>
</dbReference>
<proteinExistence type="predicted"/>
<gene>
    <name evidence="1" type="ORF">MDUV_35550</name>
</gene>
<evidence type="ECO:0000313" key="1">
    <source>
        <dbReference type="EMBL" id="BBX18695.1"/>
    </source>
</evidence>
<dbReference type="Proteomes" id="UP000467006">
    <property type="component" value="Chromosome"/>
</dbReference>
<accession>A0A7I7K3P2</accession>
<organism evidence="1 2">
    <name type="scientific">Mycolicibacterium duvalii</name>
    <dbReference type="NCBI Taxonomy" id="39688"/>
    <lineage>
        <taxon>Bacteria</taxon>
        <taxon>Bacillati</taxon>
        <taxon>Actinomycetota</taxon>
        <taxon>Actinomycetes</taxon>
        <taxon>Mycobacteriales</taxon>
        <taxon>Mycobacteriaceae</taxon>
        <taxon>Mycolicibacterium</taxon>
    </lineage>
</organism>
<dbReference type="AlphaFoldDB" id="A0A7I7K3P2"/>
<reference evidence="1 2" key="1">
    <citation type="journal article" date="2019" name="Emerg. Microbes Infect.">
        <title>Comprehensive subspecies identification of 175 nontuberculous mycobacteria species based on 7547 genomic profiles.</title>
        <authorList>
            <person name="Matsumoto Y."/>
            <person name="Kinjo T."/>
            <person name="Motooka D."/>
            <person name="Nabeya D."/>
            <person name="Jung N."/>
            <person name="Uechi K."/>
            <person name="Horii T."/>
            <person name="Iida T."/>
            <person name="Fujita J."/>
            <person name="Nakamura S."/>
        </authorList>
    </citation>
    <scope>NUCLEOTIDE SEQUENCE [LARGE SCALE GENOMIC DNA]</scope>
    <source>
        <strain evidence="1 2">JCM 6396</strain>
    </source>
</reference>
<dbReference type="KEGG" id="mdu:MDUV_35550"/>
<protein>
    <submittedName>
        <fullName evidence="1">Uncharacterized protein</fullName>
    </submittedName>
</protein>
<dbReference type="RefSeq" id="WP_234815355.1">
    <property type="nucleotide sequence ID" value="NZ_AP022563.1"/>
</dbReference>
<keyword evidence="2" id="KW-1185">Reference proteome</keyword>
<name>A0A7I7K3P2_9MYCO</name>
<sequence length="245" mass="27541">MADEMGQGNGRSPAHETLDRAARDRLADAVEVLDPQPRERRWVSLSLCILDAVWSIGANYDNVVVPLTRNLAKEFGVDRPVVPMTDALDVDPLPVTRLGELGVEELARRTNRQRTSTRGGILKADAVLRHINEFVKHDVTTLRDGIDLLADSDRFAAVDKDLRSIPGEGARGVRRNYLWMLIGQDDLIKPDRMVLRWFRHHGVIVDPADARDIITALVPIVSQRLRRDVTAWEIDHALWLAGRGM</sequence>
<evidence type="ECO:0000313" key="2">
    <source>
        <dbReference type="Proteomes" id="UP000467006"/>
    </source>
</evidence>